<evidence type="ECO:0000313" key="5">
    <source>
        <dbReference type="EMBL" id="OWV34254.1"/>
    </source>
</evidence>
<dbReference type="Pfam" id="PF03965">
    <property type="entry name" value="Penicillinase_R"/>
    <property type="match status" value="1"/>
</dbReference>
<comment type="caution">
    <text evidence="5">The sequence shown here is derived from an EMBL/GenBank/DDBJ whole genome shotgun (WGS) entry which is preliminary data.</text>
</comment>
<comment type="similarity">
    <text evidence="1">Belongs to the BlaI transcriptional regulatory family.</text>
</comment>
<reference evidence="6" key="1">
    <citation type="submission" date="2017-05" db="EMBL/GenBank/DDBJ databases">
        <authorList>
            <person name="Lin X."/>
        </authorList>
    </citation>
    <scope>NUCLEOTIDE SEQUENCE [LARGE SCALE GENOMIC DNA]</scope>
    <source>
        <strain evidence="6">JLT2012</strain>
    </source>
</reference>
<evidence type="ECO:0000256" key="4">
    <source>
        <dbReference type="ARBA" id="ARBA00023163"/>
    </source>
</evidence>
<dbReference type="RefSeq" id="WP_088712956.1">
    <property type="nucleotide sequence ID" value="NZ_NFZT01000001.1"/>
</dbReference>
<evidence type="ECO:0000313" key="6">
    <source>
        <dbReference type="Proteomes" id="UP000198462"/>
    </source>
</evidence>
<dbReference type="Proteomes" id="UP000198462">
    <property type="component" value="Unassembled WGS sequence"/>
</dbReference>
<proteinExistence type="inferred from homology"/>
<dbReference type="AlphaFoldDB" id="A0A219B7U5"/>
<dbReference type="Gene3D" id="1.10.10.10">
    <property type="entry name" value="Winged helix-like DNA-binding domain superfamily/Winged helix DNA-binding domain"/>
    <property type="match status" value="1"/>
</dbReference>
<dbReference type="OrthoDB" id="9813987at2"/>
<keyword evidence="4" id="KW-0804">Transcription</keyword>
<dbReference type="InterPro" id="IPR036390">
    <property type="entry name" value="WH_DNA-bd_sf"/>
</dbReference>
<dbReference type="GO" id="GO:0003677">
    <property type="term" value="F:DNA binding"/>
    <property type="evidence" value="ECO:0007669"/>
    <property type="project" value="UniProtKB-KW"/>
</dbReference>
<dbReference type="SUPFAM" id="SSF46785">
    <property type="entry name" value="Winged helix' DNA-binding domain"/>
    <property type="match status" value="1"/>
</dbReference>
<dbReference type="GO" id="GO:0045892">
    <property type="term" value="P:negative regulation of DNA-templated transcription"/>
    <property type="evidence" value="ECO:0007669"/>
    <property type="project" value="InterPro"/>
</dbReference>
<dbReference type="EMBL" id="NFZT01000001">
    <property type="protein sequence ID" value="OWV34254.1"/>
    <property type="molecule type" value="Genomic_DNA"/>
</dbReference>
<accession>A0A219B7U5</accession>
<organism evidence="5 6">
    <name type="scientific">Pacificimonas flava</name>
    <dbReference type="NCBI Taxonomy" id="1234595"/>
    <lineage>
        <taxon>Bacteria</taxon>
        <taxon>Pseudomonadati</taxon>
        <taxon>Pseudomonadota</taxon>
        <taxon>Alphaproteobacteria</taxon>
        <taxon>Sphingomonadales</taxon>
        <taxon>Sphingosinicellaceae</taxon>
        <taxon>Pacificimonas</taxon>
    </lineage>
</organism>
<keyword evidence="6" id="KW-1185">Reference proteome</keyword>
<sequence length="141" mass="15632">MANRQTDRAERHDLKELPRRERELFELLYAAGVATASDLHEKMTDPPSYSAVRALLSRLEGRGFIRRKTQAGRGAIRYECVPQSGDVRASALSNMVRTFFDGSASAAATALLGMSEELSSDDLDTIQKMIDRQKKREGGNA</sequence>
<protein>
    <submittedName>
        <fullName evidence="5">Uncharacterized protein</fullName>
    </submittedName>
</protein>
<gene>
    <name evidence="5" type="ORF">B5C34_12825</name>
</gene>
<evidence type="ECO:0000256" key="1">
    <source>
        <dbReference type="ARBA" id="ARBA00011046"/>
    </source>
</evidence>
<name>A0A219B7U5_9SPHN</name>
<evidence type="ECO:0000256" key="2">
    <source>
        <dbReference type="ARBA" id="ARBA00023015"/>
    </source>
</evidence>
<evidence type="ECO:0000256" key="3">
    <source>
        <dbReference type="ARBA" id="ARBA00023125"/>
    </source>
</evidence>
<keyword evidence="3" id="KW-0238">DNA-binding</keyword>
<dbReference type="InterPro" id="IPR036388">
    <property type="entry name" value="WH-like_DNA-bd_sf"/>
</dbReference>
<dbReference type="InterPro" id="IPR005650">
    <property type="entry name" value="BlaI_family"/>
</dbReference>
<keyword evidence="2" id="KW-0805">Transcription regulation</keyword>